<keyword evidence="3" id="KW-1185">Reference proteome</keyword>
<dbReference type="Pfam" id="PF01814">
    <property type="entry name" value="Hemerythrin"/>
    <property type="match status" value="1"/>
</dbReference>
<name>F4G212_METCR</name>
<protein>
    <recommendedName>
        <fullName evidence="1">Hemerythrin-like domain-containing protein</fullName>
    </recommendedName>
</protein>
<gene>
    <name evidence="2" type="ordered locus">Mcup_0796</name>
</gene>
<accession>F4G212</accession>
<dbReference type="Proteomes" id="UP000007812">
    <property type="component" value="Chromosome"/>
</dbReference>
<dbReference type="Gene3D" id="1.20.120.520">
    <property type="entry name" value="nmb1532 protein domain like"/>
    <property type="match status" value="1"/>
</dbReference>
<dbReference type="InterPro" id="IPR012312">
    <property type="entry name" value="Hemerythrin-like"/>
</dbReference>
<feature type="domain" description="Hemerythrin-like" evidence="1">
    <location>
        <begin position="28"/>
        <end position="122"/>
    </location>
</feature>
<proteinExistence type="predicted"/>
<dbReference type="eggNOG" id="arCOG05367">
    <property type="taxonomic scope" value="Archaea"/>
</dbReference>
<dbReference type="AlphaFoldDB" id="F4G212"/>
<dbReference type="EMBL" id="CP002656">
    <property type="protein sequence ID" value="AEB94901.1"/>
    <property type="molecule type" value="Genomic_DNA"/>
</dbReference>
<dbReference type="OrthoDB" id="44081at2157"/>
<dbReference type="STRING" id="1006006.Mcup_0796"/>
<dbReference type="KEGG" id="mcn:Mcup_0796"/>
<evidence type="ECO:0000259" key="1">
    <source>
        <dbReference type="Pfam" id="PF01814"/>
    </source>
</evidence>
<sequence>MSNSISLYMTNDHVKGDEELETSLVEMRQGDLETASKNFESARKRIKLHIYIEEEILFPELKDADLSGWISELMMQHVAIWNLLDQIHVGMLGRDKEIETKLVLLIQLLKAHNSIKEHSIYKEFPDIDVIHKLSGAMIPEDWKPKFM</sequence>
<reference evidence="2 3" key="1">
    <citation type="journal article" date="2011" name="J. Bacteriol.">
        <title>Complete genome sequence of Metallosphaera cuprina, a metal sulfide-oxidizing archaeon from a hot spring.</title>
        <authorList>
            <person name="Liu L.J."/>
            <person name="You X.Y."/>
            <person name="Zheng H."/>
            <person name="Wang S."/>
            <person name="Jiang C.Y."/>
            <person name="Liu S.J."/>
        </authorList>
    </citation>
    <scope>NUCLEOTIDE SEQUENCE [LARGE SCALE GENOMIC DNA]</scope>
    <source>
        <strain evidence="2 3">Ar-4</strain>
    </source>
</reference>
<dbReference type="HOGENOM" id="CLU_1830674_0_0_2"/>
<evidence type="ECO:0000313" key="3">
    <source>
        <dbReference type="Proteomes" id="UP000007812"/>
    </source>
</evidence>
<dbReference type="RefSeq" id="WP_013737399.1">
    <property type="nucleotide sequence ID" value="NC_015435.1"/>
</dbReference>
<dbReference type="PATRIC" id="fig|1006006.8.peg.794"/>
<organism evidence="2 3">
    <name type="scientific">Metallosphaera cuprina (strain Ar-4)</name>
    <dbReference type="NCBI Taxonomy" id="1006006"/>
    <lineage>
        <taxon>Archaea</taxon>
        <taxon>Thermoproteota</taxon>
        <taxon>Thermoprotei</taxon>
        <taxon>Sulfolobales</taxon>
        <taxon>Sulfolobaceae</taxon>
        <taxon>Metallosphaera</taxon>
    </lineage>
</organism>
<evidence type="ECO:0000313" key="2">
    <source>
        <dbReference type="EMBL" id="AEB94901.1"/>
    </source>
</evidence>
<dbReference type="GeneID" id="10492987"/>